<evidence type="ECO:0000313" key="3">
    <source>
        <dbReference type="EMBL" id="RRQ50667.1"/>
    </source>
</evidence>
<dbReference type="InterPro" id="IPR001789">
    <property type="entry name" value="Sig_transdc_resp-reg_receiver"/>
</dbReference>
<gene>
    <name evidence="3" type="ORF">DZC72_09085</name>
</gene>
<feature type="modified residue" description="4-aspartylphosphate" evidence="1">
    <location>
        <position position="61"/>
    </location>
</feature>
<evidence type="ECO:0000313" key="4">
    <source>
        <dbReference type="Proteomes" id="UP000286990"/>
    </source>
</evidence>
<dbReference type="SMART" id="SM00448">
    <property type="entry name" value="REC"/>
    <property type="match status" value="1"/>
</dbReference>
<dbReference type="SUPFAM" id="SSF52172">
    <property type="entry name" value="CheY-like"/>
    <property type="match status" value="1"/>
</dbReference>
<reference evidence="4" key="2">
    <citation type="submission" date="2018-12" db="EMBL/GenBank/DDBJ databases">
        <title>Maribacter lutimaris sp. nov., isolated from marine sediment.</title>
        <authorList>
            <person name="Kim K.K."/>
        </authorList>
    </citation>
    <scope>NUCLEOTIDE SEQUENCE [LARGE SCALE GENOMIC DNA]</scope>
    <source>
        <strain evidence="4">PoM-212</strain>
    </source>
</reference>
<keyword evidence="1" id="KW-0597">Phosphoprotein</keyword>
<dbReference type="Gene3D" id="3.40.50.2300">
    <property type="match status" value="1"/>
</dbReference>
<evidence type="ECO:0000256" key="1">
    <source>
        <dbReference type="PROSITE-ProRule" id="PRU00169"/>
    </source>
</evidence>
<dbReference type="InterPro" id="IPR011006">
    <property type="entry name" value="CheY-like_superfamily"/>
</dbReference>
<dbReference type="RefSeq" id="WP_125222489.1">
    <property type="nucleotide sequence ID" value="NZ_QUSX01000001.1"/>
</dbReference>
<dbReference type="AlphaFoldDB" id="A0A3R8Q0T8"/>
<dbReference type="GO" id="GO:0000160">
    <property type="term" value="P:phosphorelay signal transduction system"/>
    <property type="evidence" value="ECO:0007669"/>
    <property type="project" value="InterPro"/>
</dbReference>
<dbReference type="PROSITE" id="PS50110">
    <property type="entry name" value="RESPONSE_REGULATORY"/>
    <property type="match status" value="1"/>
</dbReference>
<accession>A0A3R8Q0T8</accession>
<dbReference type="OrthoDB" id="7631574at2"/>
<protein>
    <submittedName>
        <fullName evidence="3">Response regulator</fullName>
    </submittedName>
</protein>
<organism evidence="3 4">
    <name type="scientific">Maribacter algicola</name>
    <dbReference type="NCBI Taxonomy" id="2498892"/>
    <lineage>
        <taxon>Bacteria</taxon>
        <taxon>Pseudomonadati</taxon>
        <taxon>Bacteroidota</taxon>
        <taxon>Flavobacteriia</taxon>
        <taxon>Flavobacteriales</taxon>
        <taxon>Flavobacteriaceae</taxon>
        <taxon>Maribacter</taxon>
    </lineage>
</organism>
<reference evidence="4" key="1">
    <citation type="submission" date="2018-08" db="EMBL/GenBank/DDBJ databases">
        <authorList>
            <person name="Khan S.A."/>
            <person name="J S.E."/>
        </authorList>
    </citation>
    <scope>NUCLEOTIDE SEQUENCE [LARGE SCALE GENOMIC DNA]</scope>
    <source>
        <strain evidence="4">PoM-212</strain>
    </source>
</reference>
<dbReference type="PANTHER" id="PTHR44520">
    <property type="entry name" value="RESPONSE REGULATOR RCP1-RELATED"/>
    <property type="match status" value="1"/>
</dbReference>
<feature type="domain" description="Response regulatory" evidence="2">
    <location>
        <begin position="7"/>
        <end position="128"/>
    </location>
</feature>
<evidence type="ECO:0000259" key="2">
    <source>
        <dbReference type="PROSITE" id="PS50110"/>
    </source>
</evidence>
<dbReference type="Pfam" id="PF00072">
    <property type="entry name" value="Response_reg"/>
    <property type="match status" value="1"/>
</dbReference>
<dbReference type="InterPro" id="IPR052893">
    <property type="entry name" value="TCS_response_regulator"/>
</dbReference>
<name>A0A3R8Q0T8_9FLAO</name>
<dbReference type="EMBL" id="QUSX01000001">
    <property type="protein sequence ID" value="RRQ50667.1"/>
    <property type="molecule type" value="Genomic_DNA"/>
</dbReference>
<comment type="caution">
    <text evidence="3">The sequence shown here is derived from an EMBL/GenBank/DDBJ whole genome shotgun (WGS) entry which is preliminary data.</text>
</comment>
<dbReference type="Proteomes" id="UP000286990">
    <property type="component" value="Unassembled WGS sequence"/>
</dbReference>
<proteinExistence type="predicted"/>
<sequence length="149" mass="16855">MSQTTQRIYLADDDSDDRAFFSDALSEIPITTTIEEFSNGVDLMSFLLNGEHKKPDAIFLDLKMPMMDGFECLTDIRDLDALSEVPVIIYSTSYHEKDVERLKKMGATLYLKKPSSFNQLKTLLHKCLSHLAQKSAGKNTTDPQFLISI</sequence>
<keyword evidence="4" id="KW-1185">Reference proteome</keyword>